<name>A0A4T3F2G8_9SPHN</name>
<organism evidence="3 4">
    <name type="scientific">Alteraurantiacibacter aquimixticola</name>
    <dbReference type="NCBI Taxonomy" id="2489173"/>
    <lineage>
        <taxon>Bacteria</taxon>
        <taxon>Pseudomonadati</taxon>
        <taxon>Pseudomonadota</taxon>
        <taxon>Alphaproteobacteria</taxon>
        <taxon>Sphingomonadales</taxon>
        <taxon>Erythrobacteraceae</taxon>
        <taxon>Alteraurantiacibacter</taxon>
    </lineage>
</organism>
<dbReference type="OrthoDB" id="7421557at2"/>
<evidence type="ECO:0000313" key="3">
    <source>
        <dbReference type="EMBL" id="TIX51308.1"/>
    </source>
</evidence>
<sequence>MKKTLLTAAALAVAPLSPAFGASDTDAIEADERTIETSRPVAVILPQDRIETLIELGRIAPLFADGFLTALVVNSMDDRQERLTENAQTEAEETAAPLFAALEGFDVAGLALQTTDVALASPDWFKAAPASLFPMTETSTIADFAAANPAEELALATYQYQLSPDCTQLRVVADLKLVDREGLSALYNQQIVSLVRLDRPSYVCDENVAQWADNGGALAKAALGDAFSRLEAVIPQVLALDDAAFEEATDKDRESAFGGGFYGPLLFRDERGPVIWQRKTGFIAIQVAQLPEPAAEPEPVAKPQPLAASGDAARGEEEPLEEVPDTAETTAEEAAEEDATRDAP</sequence>
<feature type="signal peptide" evidence="2">
    <location>
        <begin position="1"/>
        <end position="21"/>
    </location>
</feature>
<reference evidence="3 4" key="1">
    <citation type="submission" date="2019-04" db="EMBL/GenBank/DDBJ databases">
        <title>Altererythrobacter aquimixticola sp. nov., isolated from sediment of junction between the ocean and a freshwater spring.</title>
        <authorList>
            <person name="Yoon J.-H."/>
        </authorList>
    </citation>
    <scope>NUCLEOTIDE SEQUENCE [LARGE SCALE GENOMIC DNA]</scope>
    <source>
        <strain evidence="3 4">SSKS-13</strain>
    </source>
</reference>
<feature type="region of interest" description="Disordered" evidence="1">
    <location>
        <begin position="293"/>
        <end position="344"/>
    </location>
</feature>
<accession>A0A4T3F2G8</accession>
<evidence type="ECO:0000313" key="4">
    <source>
        <dbReference type="Proteomes" id="UP000309389"/>
    </source>
</evidence>
<dbReference type="RefSeq" id="WP_136692091.1">
    <property type="nucleotide sequence ID" value="NZ_SSHH01000001.1"/>
</dbReference>
<keyword evidence="2" id="KW-0732">Signal</keyword>
<feature type="compositionally biased region" description="Acidic residues" evidence="1">
    <location>
        <begin position="318"/>
        <end position="337"/>
    </location>
</feature>
<evidence type="ECO:0000256" key="2">
    <source>
        <dbReference type="SAM" id="SignalP"/>
    </source>
</evidence>
<protein>
    <submittedName>
        <fullName evidence="3">Uncharacterized protein</fullName>
    </submittedName>
</protein>
<evidence type="ECO:0000256" key="1">
    <source>
        <dbReference type="SAM" id="MobiDB-lite"/>
    </source>
</evidence>
<proteinExistence type="predicted"/>
<feature type="chain" id="PRO_5020326663" evidence="2">
    <location>
        <begin position="22"/>
        <end position="344"/>
    </location>
</feature>
<dbReference type="Proteomes" id="UP000309389">
    <property type="component" value="Unassembled WGS sequence"/>
</dbReference>
<dbReference type="EMBL" id="SSHH01000001">
    <property type="protein sequence ID" value="TIX51308.1"/>
    <property type="molecule type" value="Genomic_DNA"/>
</dbReference>
<gene>
    <name evidence="3" type="ORF">E5222_02260</name>
</gene>
<dbReference type="AlphaFoldDB" id="A0A4T3F2G8"/>
<keyword evidence="4" id="KW-1185">Reference proteome</keyword>
<comment type="caution">
    <text evidence="3">The sequence shown here is derived from an EMBL/GenBank/DDBJ whole genome shotgun (WGS) entry which is preliminary data.</text>
</comment>